<comment type="caution">
    <text evidence="1">The sequence shown here is derived from an EMBL/GenBank/DDBJ whole genome shotgun (WGS) entry which is preliminary data.</text>
</comment>
<dbReference type="AlphaFoldDB" id="A0A0F9QEX7"/>
<reference evidence="1" key="1">
    <citation type="journal article" date="2015" name="Nature">
        <title>Complex archaea that bridge the gap between prokaryotes and eukaryotes.</title>
        <authorList>
            <person name="Spang A."/>
            <person name="Saw J.H."/>
            <person name="Jorgensen S.L."/>
            <person name="Zaremba-Niedzwiedzka K."/>
            <person name="Martijn J."/>
            <person name="Lind A.E."/>
            <person name="van Eijk R."/>
            <person name="Schleper C."/>
            <person name="Guy L."/>
            <person name="Ettema T.J."/>
        </authorList>
    </citation>
    <scope>NUCLEOTIDE SEQUENCE</scope>
</reference>
<sequence length="40" mass="4449">MNIENRALKTLVKAACVKAKFLGTRSAFLAYLLLPDARQL</sequence>
<dbReference type="EMBL" id="LAZR01002030">
    <property type="protein sequence ID" value="KKN35552.1"/>
    <property type="molecule type" value="Genomic_DNA"/>
</dbReference>
<proteinExistence type="predicted"/>
<evidence type="ECO:0000313" key="1">
    <source>
        <dbReference type="EMBL" id="KKN35552.1"/>
    </source>
</evidence>
<gene>
    <name evidence="1" type="ORF">LCGC14_0782430</name>
</gene>
<name>A0A0F9QEX7_9ZZZZ</name>
<accession>A0A0F9QEX7</accession>
<protein>
    <submittedName>
        <fullName evidence="1">Uncharacterized protein</fullName>
    </submittedName>
</protein>
<organism evidence="1">
    <name type="scientific">marine sediment metagenome</name>
    <dbReference type="NCBI Taxonomy" id="412755"/>
    <lineage>
        <taxon>unclassified sequences</taxon>
        <taxon>metagenomes</taxon>
        <taxon>ecological metagenomes</taxon>
    </lineage>
</organism>